<dbReference type="Pfam" id="PF24758">
    <property type="entry name" value="LRR_At5g56370"/>
    <property type="match status" value="2"/>
</dbReference>
<accession>A0A2G2W1L4</accession>
<dbReference type="EMBL" id="MLFT02000009">
    <property type="protein sequence ID" value="PHT39079.1"/>
    <property type="molecule type" value="Genomic_DNA"/>
</dbReference>
<reference evidence="4" key="2">
    <citation type="journal article" date="2017" name="J. Anim. Genet.">
        <title>Multiple reference genome sequences of hot pepper reveal the massive evolution of plant disease resistance genes by retroduplication.</title>
        <authorList>
            <person name="Kim S."/>
            <person name="Park J."/>
            <person name="Yeom S.-I."/>
            <person name="Kim Y.-M."/>
            <person name="Seo E."/>
            <person name="Kim K.-T."/>
            <person name="Kim M.-S."/>
            <person name="Lee J.M."/>
            <person name="Cheong K."/>
            <person name="Shin H.-S."/>
            <person name="Kim S.-B."/>
            <person name="Han K."/>
            <person name="Lee J."/>
            <person name="Park M."/>
            <person name="Lee H.-A."/>
            <person name="Lee H.-Y."/>
            <person name="Lee Y."/>
            <person name="Oh S."/>
            <person name="Lee J.H."/>
            <person name="Choi E."/>
            <person name="Choi E."/>
            <person name="Lee S.E."/>
            <person name="Jeon J."/>
            <person name="Kim H."/>
            <person name="Choi G."/>
            <person name="Song H."/>
            <person name="Lee J."/>
            <person name="Lee S.-C."/>
            <person name="Kwon J.-K."/>
            <person name="Lee H.-Y."/>
            <person name="Koo N."/>
            <person name="Hong Y."/>
            <person name="Kim R.W."/>
            <person name="Kang W.-H."/>
            <person name="Huh J.H."/>
            <person name="Kang B.-C."/>
            <person name="Yang T.-J."/>
            <person name="Lee Y.-H."/>
            <person name="Bennetzen J.L."/>
            <person name="Choi D."/>
        </authorList>
    </citation>
    <scope>NUCLEOTIDE SEQUENCE [LARGE SCALE GENOMIC DNA]</scope>
    <source>
        <strain evidence="4">cv. PBC81</strain>
    </source>
</reference>
<evidence type="ECO:0000259" key="1">
    <source>
        <dbReference type="Pfam" id="PF23622"/>
    </source>
</evidence>
<evidence type="ECO:0000313" key="4">
    <source>
        <dbReference type="Proteomes" id="UP000224567"/>
    </source>
</evidence>
<dbReference type="Proteomes" id="UP000224567">
    <property type="component" value="Unassembled WGS sequence"/>
</dbReference>
<dbReference type="InterPro" id="IPR032675">
    <property type="entry name" value="LRR_dom_sf"/>
</dbReference>
<name>A0A2G2W1L4_CAPBA</name>
<dbReference type="PANTHER" id="PTHR34145">
    <property type="entry name" value="OS02G0105600 PROTEIN"/>
    <property type="match status" value="1"/>
</dbReference>
<feature type="domain" description="F-box/LRR-repeat protein 15/At3g58940/PEG3-like LRR" evidence="2">
    <location>
        <begin position="639"/>
        <end position="716"/>
    </location>
</feature>
<keyword evidence="4" id="KW-1185">Reference proteome</keyword>
<evidence type="ECO:0008006" key="5">
    <source>
        <dbReference type="Google" id="ProtNLM"/>
    </source>
</evidence>
<dbReference type="OrthoDB" id="1255006at2759"/>
<gene>
    <name evidence="3" type="ORF">CQW23_22652</name>
</gene>
<dbReference type="Gene3D" id="3.80.10.10">
    <property type="entry name" value="Ribonuclease Inhibitor"/>
    <property type="match status" value="1"/>
</dbReference>
<dbReference type="SUPFAM" id="SSF52047">
    <property type="entry name" value="RNI-like"/>
    <property type="match status" value="1"/>
</dbReference>
<dbReference type="Pfam" id="PF23622">
    <property type="entry name" value="LRR_At1g61320_AtMIF1"/>
    <property type="match status" value="1"/>
</dbReference>
<dbReference type="InterPro" id="IPR053772">
    <property type="entry name" value="At1g61320/At1g61330-like"/>
</dbReference>
<dbReference type="AlphaFoldDB" id="A0A2G2W1L4"/>
<dbReference type="STRING" id="33114.A0A2G2W1L4"/>
<proteinExistence type="predicted"/>
<sequence>MAMISCDSKRPYVEWDQLDRLTALPISVKHHIQECLSMEEAARMSILSRPWRYVWASIPKLVFSAQVCQRKPLIDMIDTVLLQHHGAIKTFVLEISSIPPSKHSVIDQWMLLLSRNGIMNLNLLNLQDAAPYILPSYMYDGELESLCLANCIFKPPCSFRGFHKLKSFSLLKVVLLLDDIAASFLWMPYLVILQVNACSGFANAKIYALRLSQVYFLTRRTEPPNLGRFMDCRKLKTVRLISSKKNQEKPVNLTYLLNCWTEIHDFTMDSYYVKSFATEAERLPAYLNNLKVMTLFEFDFDDEDQIFSLLRMFILSPNLNDLHLVLSSKKKDAGVEVHVINHFVGPFYRTLGVLNLERLTVKTFHGSRIEMLFVKFVLASVPSLLQSTILIEDVESVDQSEYLKITKELMSFPRASSTFKIYKEAVKMSILSKTWLQASLTLPNLKFTVDHSNGNMKIVVDNIMERYRKGKIAIEKFELGTTSSRDNYVSSRVFSRIDKWLDVAIQNGVEDLVLTHGSYRLHIFTILAAKSLRELVLDYCDLMPVSLSSGVVNCNCLRKLSLLYVTLDEHMLQTLLKSCPLIVSFILNCCLGLEKIELLNLQKIKSVSIRKLKNQRVKIESSTLEHLSYSGFSEGLEVVECQNLKYLELSDVYISDGFLQHLISRSQFLESLMLDGVSCWSKRFNTFKSQSLKILKIVNFRTYFGIKEIDAPNLVSIECKGSDIPELKFARVSSQLKHSKIVAICRNNVNAEWFGKLRKFLSNFTTWSQVSLDFSSTYSLINMNDSQLQLRVATPQVDVLNVDIRSSWELPTFVDALLLTCRPKRLNLHSSIKVNKCFISRLISMKNSRHSTSHGMSCHPRRLNLLSSIKMNKCFISRLMSMKNSRHSSSHEREPWHSQLIEIKAFDMKNQPLKLTSEELAISNLTEKKKVYFLLDWQCS</sequence>
<protein>
    <recommendedName>
        <fullName evidence="5">F-box domain-containing protein</fullName>
    </recommendedName>
</protein>
<dbReference type="InterPro" id="IPR036047">
    <property type="entry name" value="F-box-like_dom_sf"/>
</dbReference>
<organism evidence="3 4">
    <name type="scientific">Capsicum baccatum</name>
    <name type="common">Peruvian pepper</name>
    <dbReference type="NCBI Taxonomy" id="33114"/>
    <lineage>
        <taxon>Eukaryota</taxon>
        <taxon>Viridiplantae</taxon>
        <taxon>Streptophyta</taxon>
        <taxon>Embryophyta</taxon>
        <taxon>Tracheophyta</taxon>
        <taxon>Spermatophyta</taxon>
        <taxon>Magnoliopsida</taxon>
        <taxon>eudicotyledons</taxon>
        <taxon>Gunneridae</taxon>
        <taxon>Pentapetalae</taxon>
        <taxon>asterids</taxon>
        <taxon>lamiids</taxon>
        <taxon>Solanales</taxon>
        <taxon>Solanaceae</taxon>
        <taxon>Solanoideae</taxon>
        <taxon>Capsiceae</taxon>
        <taxon>Capsicum</taxon>
    </lineage>
</organism>
<dbReference type="InterPro" id="IPR055357">
    <property type="entry name" value="LRR_At1g61320_AtMIF1"/>
</dbReference>
<comment type="caution">
    <text evidence="3">The sequence shown here is derived from an EMBL/GenBank/DDBJ whole genome shotgun (WGS) entry which is preliminary data.</text>
</comment>
<evidence type="ECO:0000259" key="2">
    <source>
        <dbReference type="Pfam" id="PF24758"/>
    </source>
</evidence>
<feature type="domain" description="F-box/LRR-repeat protein 15/At3g58940/PEG3-like LRR" evidence="2">
    <location>
        <begin position="497"/>
        <end position="626"/>
    </location>
</feature>
<dbReference type="SUPFAM" id="SSF81383">
    <property type="entry name" value="F-box domain"/>
    <property type="match status" value="1"/>
</dbReference>
<reference evidence="3 4" key="1">
    <citation type="journal article" date="2017" name="Genome Biol.">
        <title>New reference genome sequences of hot pepper reveal the massive evolution of plant disease-resistance genes by retroduplication.</title>
        <authorList>
            <person name="Kim S."/>
            <person name="Park J."/>
            <person name="Yeom S.I."/>
            <person name="Kim Y.M."/>
            <person name="Seo E."/>
            <person name="Kim K.T."/>
            <person name="Kim M.S."/>
            <person name="Lee J.M."/>
            <person name="Cheong K."/>
            <person name="Shin H.S."/>
            <person name="Kim S.B."/>
            <person name="Han K."/>
            <person name="Lee J."/>
            <person name="Park M."/>
            <person name="Lee H.A."/>
            <person name="Lee H.Y."/>
            <person name="Lee Y."/>
            <person name="Oh S."/>
            <person name="Lee J.H."/>
            <person name="Choi E."/>
            <person name="Choi E."/>
            <person name="Lee S.E."/>
            <person name="Jeon J."/>
            <person name="Kim H."/>
            <person name="Choi G."/>
            <person name="Song H."/>
            <person name="Lee J."/>
            <person name="Lee S.C."/>
            <person name="Kwon J.K."/>
            <person name="Lee H.Y."/>
            <person name="Koo N."/>
            <person name="Hong Y."/>
            <person name="Kim R.W."/>
            <person name="Kang W.H."/>
            <person name="Huh J.H."/>
            <person name="Kang B.C."/>
            <person name="Yang T.J."/>
            <person name="Lee Y.H."/>
            <person name="Bennetzen J.L."/>
            <person name="Choi D."/>
        </authorList>
    </citation>
    <scope>NUCLEOTIDE SEQUENCE [LARGE SCALE GENOMIC DNA]</scope>
    <source>
        <strain evidence="4">cv. PBC81</strain>
    </source>
</reference>
<dbReference type="PANTHER" id="PTHR34145:SF28">
    <property type="entry name" value="F-BOX DOMAIN-CONTAINING PROTEIN"/>
    <property type="match status" value="1"/>
</dbReference>
<feature type="domain" description="At1g61320/AtMIF1 LRR" evidence="1">
    <location>
        <begin position="81"/>
        <end position="218"/>
    </location>
</feature>
<evidence type="ECO:0000313" key="3">
    <source>
        <dbReference type="EMBL" id="PHT39079.1"/>
    </source>
</evidence>
<dbReference type="InterPro" id="IPR055411">
    <property type="entry name" value="LRR_FXL15/At3g58940/PEG3-like"/>
</dbReference>